<keyword evidence="2" id="KW-0472">Membrane</keyword>
<evidence type="ECO:0008006" key="4">
    <source>
        <dbReference type="Google" id="ProtNLM"/>
    </source>
</evidence>
<keyword evidence="1" id="KW-0175">Coiled coil</keyword>
<accession>A0A1W1C1W5</accession>
<evidence type="ECO:0000256" key="1">
    <source>
        <dbReference type="SAM" id="Coils"/>
    </source>
</evidence>
<feature type="coiled-coil region" evidence="1">
    <location>
        <begin position="62"/>
        <end position="89"/>
    </location>
</feature>
<sequence length="92" mass="10504">MSIKEEEFEVDEDLSLTQKYLGLSTKSFLLLVISVIGLGIYIGVILYGKNSINVLLNLQTYESYLKKEIHTLKKENAKLQKEYFELKEISGG</sequence>
<dbReference type="AlphaFoldDB" id="A0A1W1C1W5"/>
<evidence type="ECO:0000313" key="3">
    <source>
        <dbReference type="EMBL" id="SFV59763.1"/>
    </source>
</evidence>
<gene>
    <name evidence="3" type="ORF">MNB_SM-7-531</name>
</gene>
<proteinExistence type="predicted"/>
<name>A0A1W1C1W5_9ZZZZ</name>
<keyword evidence="2" id="KW-0812">Transmembrane</keyword>
<feature type="transmembrane region" description="Helical" evidence="2">
    <location>
        <begin position="28"/>
        <end position="48"/>
    </location>
</feature>
<organism evidence="3">
    <name type="scientific">hydrothermal vent metagenome</name>
    <dbReference type="NCBI Taxonomy" id="652676"/>
    <lineage>
        <taxon>unclassified sequences</taxon>
        <taxon>metagenomes</taxon>
        <taxon>ecological metagenomes</taxon>
    </lineage>
</organism>
<dbReference type="EMBL" id="FPHB01000047">
    <property type="protein sequence ID" value="SFV59763.1"/>
    <property type="molecule type" value="Genomic_DNA"/>
</dbReference>
<keyword evidence="2" id="KW-1133">Transmembrane helix</keyword>
<protein>
    <recommendedName>
        <fullName evidence="4">Septum formation initiator</fullName>
    </recommendedName>
</protein>
<evidence type="ECO:0000256" key="2">
    <source>
        <dbReference type="SAM" id="Phobius"/>
    </source>
</evidence>
<reference evidence="3" key="1">
    <citation type="submission" date="2016-10" db="EMBL/GenBank/DDBJ databases">
        <authorList>
            <person name="de Groot N.N."/>
        </authorList>
    </citation>
    <scope>NUCLEOTIDE SEQUENCE</scope>
</reference>